<dbReference type="RefSeq" id="WP_162638430.1">
    <property type="nucleotide sequence ID" value="NZ_CP048286.1"/>
</dbReference>
<dbReference type="EMBL" id="CP048286">
    <property type="protein sequence ID" value="QHW29861.1"/>
    <property type="molecule type" value="Genomic_DNA"/>
</dbReference>
<reference evidence="1 2" key="1">
    <citation type="submission" date="2020-02" db="EMBL/GenBank/DDBJ databases">
        <title>Paenibacillus sp. nov., isolated from rhizosphere soil of tomato.</title>
        <authorList>
            <person name="Weon H.-Y."/>
            <person name="Lee S.A."/>
        </authorList>
    </citation>
    <scope>NUCLEOTIDE SEQUENCE [LARGE SCALE GENOMIC DNA]</scope>
    <source>
        <strain evidence="1 2">14171R-81</strain>
    </source>
</reference>
<dbReference type="AlphaFoldDB" id="A0A6C0NUS0"/>
<dbReference type="Proteomes" id="UP000479114">
    <property type="component" value="Chromosome"/>
</dbReference>
<gene>
    <name evidence="1" type="ORF">GZH47_02790</name>
</gene>
<evidence type="ECO:0000313" key="2">
    <source>
        <dbReference type="Proteomes" id="UP000479114"/>
    </source>
</evidence>
<keyword evidence="2" id="KW-1185">Reference proteome</keyword>
<proteinExistence type="predicted"/>
<evidence type="ECO:0000313" key="1">
    <source>
        <dbReference type="EMBL" id="QHW29861.1"/>
    </source>
</evidence>
<protein>
    <submittedName>
        <fullName evidence="1">Uncharacterized protein</fullName>
    </submittedName>
</protein>
<name>A0A6C0NUS0_9BACL</name>
<accession>A0A6C0NUS0</accession>
<dbReference type="KEGG" id="prz:GZH47_02790"/>
<organism evidence="1 2">
    <name type="scientific">Paenibacillus rhizovicinus</name>
    <dbReference type="NCBI Taxonomy" id="2704463"/>
    <lineage>
        <taxon>Bacteria</taxon>
        <taxon>Bacillati</taxon>
        <taxon>Bacillota</taxon>
        <taxon>Bacilli</taxon>
        <taxon>Bacillales</taxon>
        <taxon>Paenibacillaceae</taxon>
        <taxon>Paenibacillus</taxon>
    </lineage>
</organism>
<sequence>MSRHIWKSAASEAADSGRDVISLLVSSIDSSEEPVKLDGQELAEAIRNALFPLDSRWSANMRRASASIRKDNNFDVALRSDDGIRLVSSGTADLFGLTPATKAAQKLFEFMQSTRDIDSLRASSQHLHAPAVLAYGKLLRALLNLRAAIIIELAAPAGPCRETELSVQQLQDAVSYIEETEISSIFLRVRGSLQAFNPAGKLFLLEGEDGRRFTGRITKEIAQHYTKAAPITKLPILSEALIERRTAYQASIDAASTVDILTELDTDPGENREELEARFQKVYNRLKTALAHEDDYLQTIPVSAADYSELTELTDRLLASNPSKGARRTMDSSDLTDLHMLLAESKPIGRLALSDEGDFEDTDDIDADHYVHDPSARAAKSKAAAERSRLASAAFADSVKLAGRLLKVIDALHDDTPI</sequence>